<protein>
    <submittedName>
        <fullName evidence="1">Uncharacterized protein</fullName>
    </submittedName>
</protein>
<comment type="caution">
    <text evidence="1">The sequence shown here is derived from an EMBL/GenBank/DDBJ whole genome shotgun (WGS) entry which is preliminary data.</text>
</comment>
<dbReference type="GeneID" id="98119314"/>
<sequence length="68" mass="7543">MALAARPPYRTAAVRFHRPSYRRLALTVALAPSFAPAFADANPKTQLRRSAAQDSGAFLRLFLRCLLL</sequence>
<accession>A0ABR4MH21</accession>
<dbReference type="RefSeq" id="XP_070858761.1">
    <property type="nucleotide sequence ID" value="XM_071003550.1"/>
</dbReference>
<evidence type="ECO:0000313" key="1">
    <source>
        <dbReference type="EMBL" id="KAL2887581.1"/>
    </source>
</evidence>
<keyword evidence="2" id="KW-1185">Reference proteome</keyword>
<dbReference type="Proteomes" id="UP001610728">
    <property type="component" value="Unassembled WGS sequence"/>
</dbReference>
<evidence type="ECO:0000313" key="2">
    <source>
        <dbReference type="Proteomes" id="UP001610728"/>
    </source>
</evidence>
<reference evidence="1 2" key="1">
    <citation type="submission" date="2020-05" db="EMBL/GenBank/DDBJ databases">
        <title>Ceratocystis lukuohia genome.</title>
        <authorList>
            <person name="Harrington T.C."/>
            <person name="Kim K."/>
            <person name="Mayers C.G."/>
        </authorList>
    </citation>
    <scope>NUCLEOTIDE SEQUENCE [LARGE SCALE GENOMIC DNA]</scope>
    <source>
        <strain evidence="1 2">C4212</strain>
    </source>
</reference>
<organism evidence="1 2">
    <name type="scientific">Ceratocystis lukuohia</name>
    <dbReference type="NCBI Taxonomy" id="2019550"/>
    <lineage>
        <taxon>Eukaryota</taxon>
        <taxon>Fungi</taxon>
        <taxon>Dikarya</taxon>
        <taxon>Ascomycota</taxon>
        <taxon>Pezizomycotina</taxon>
        <taxon>Sordariomycetes</taxon>
        <taxon>Hypocreomycetidae</taxon>
        <taxon>Microascales</taxon>
        <taxon>Ceratocystidaceae</taxon>
        <taxon>Ceratocystis</taxon>
    </lineage>
</organism>
<name>A0ABR4MH21_9PEZI</name>
<gene>
    <name evidence="1" type="ORF">HOO65_050702</name>
</gene>
<proteinExistence type="predicted"/>
<dbReference type="EMBL" id="JABSNW010000005">
    <property type="protein sequence ID" value="KAL2887581.1"/>
    <property type="molecule type" value="Genomic_DNA"/>
</dbReference>